<reference evidence="2 3" key="1">
    <citation type="submission" date="2018-11" db="EMBL/GenBank/DDBJ databases">
        <title>Genome sequence of Saitozyma podzolica DSM 27192.</title>
        <authorList>
            <person name="Aliyu H."/>
            <person name="Gorte O."/>
            <person name="Ochsenreither K."/>
        </authorList>
    </citation>
    <scope>NUCLEOTIDE SEQUENCE [LARGE SCALE GENOMIC DNA]</scope>
    <source>
        <strain evidence="2 3">DSM 27192</strain>
    </source>
</reference>
<name>A0A427YQ28_9TREE</name>
<dbReference type="OrthoDB" id="2555515at2759"/>
<feature type="region of interest" description="Disordered" evidence="1">
    <location>
        <begin position="388"/>
        <end position="608"/>
    </location>
</feature>
<dbReference type="AlphaFoldDB" id="A0A427YQ28"/>
<dbReference type="EMBL" id="RSCD01000004">
    <property type="protein sequence ID" value="RSH93160.1"/>
    <property type="molecule type" value="Genomic_DNA"/>
</dbReference>
<feature type="region of interest" description="Disordered" evidence="1">
    <location>
        <begin position="321"/>
        <end position="356"/>
    </location>
</feature>
<feature type="compositionally biased region" description="Low complexity" evidence="1">
    <location>
        <begin position="403"/>
        <end position="430"/>
    </location>
</feature>
<feature type="compositionally biased region" description="Low complexity" evidence="1">
    <location>
        <begin position="1"/>
        <end position="16"/>
    </location>
</feature>
<feature type="compositionally biased region" description="Basic and acidic residues" evidence="1">
    <location>
        <begin position="388"/>
        <end position="402"/>
    </location>
</feature>
<evidence type="ECO:0008006" key="4">
    <source>
        <dbReference type="Google" id="ProtNLM"/>
    </source>
</evidence>
<feature type="compositionally biased region" description="Low complexity" evidence="1">
    <location>
        <begin position="718"/>
        <end position="738"/>
    </location>
</feature>
<sequence>MSSSSPSTLLSKSLRSAPSNPTRTSPSISASRGEPSSSSPNALSTPSRPTRARAQAVLATAAASPEAEAGPSTRHALNSLAQDGIGREESASDGSPAKGKGKAPAKPEKRVLPARIRRAAGGGAEGIRDLEEMIVDWLERWGAPLTSPPDNLPIILTTLPLPLVDPPTTTSHAAEPAPPAITLTPTRTHRALTTPSPRAAAAVLETSGRIEVPDWVMVRAGEDDREEAKEELMIGMGRGAASPVKRLRKAILGDEFVEDTSDAYYATLHRKFEVFERRQRIREKEKLQFERYKMRSRIDLLRGMSAPAWIAVVSTVLSRAPHPAASGSDTHHGDGESASERGLSGLSGVGPRGDGVWAKGREKIRVKGVEWLRSKLVREGEEVMKRYDQLLPNESKKQKADSRTSTPTPSMRSPSLSPAPVLPPRVAALRDATSLPKKRTTSPSGSGSKVSTPGSGGRVGDVSLTSASNGRRGQAGRTRTYSQGRKRQRETSSDEEEEVQNGDADVDMEIIPSRPSRVAKTNARRRASQGLQMEVISIVSDSPSPPRSATGRSQSFAPSPSPPLSRSLSVSASASASATPDIDRSQPSHPHAVSSSTTHTRSRTPFFPPLTASGLPILVEAASRREESIAEATASRDKVAAGRVGRLIAREKTRASTRLGLVSPFGMPFPAPVEWKSEFTLSDEEDFWPIIADREAQANHIRRSSLLLASPALSAQPTTSVSASSASVRGTGTSITTGEGTGTGAESGGLMVALEPVSADEAREMREVEAAVVL</sequence>
<feature type="region of interest" description="Disordered" evidence="1">
    <location>
        <begin position="718"/>
        <end position="748"/>
    </location>
</feature>
<feature type="compositionally biased region" description="Low complexity" evidence="1">
    <location>
        <begin position="553"/>
        <end position="580"/>
    </location>
</feature>
<feature type="compositionally biased region" description="Basic and acidic residues" evidence="1">
    <location>
        <begin position="329"/>
        <end position="339"/>
    </location>
</feature>
<proteinExistence type="predicted"/>
<feature type="compositionally biased region" description="Polar residues" evidence="1">
    <location>
        <begin position="463"/>
        <end position="483"/>
    </location>
</feature>
<comment type="caution">
    <text evidence="2">The sequence shown here is derived from an EMBL/GenBank/DDBJ whole genome shotgun (WGS) entry which is preliminary data.</text>
</comment>
<gene>
    <name evidence="2" type="ORF">EHS25_007513</name>
</gene>
<dbReference type="Proteomes" id="UP000279259">
    <property type="component" value="Unassembled WGS sequence"/>
</dbReference>
<evidence type="ECO:0000313" key="2">
    <source>
        <dbReference type="EMBL" id="RSH93160.1"/>
    </source>
</evidence>
<protein>
    <recommendedName>
        <fullName evidence="4">Something about silencing protein 4 domain-containing protein</fullName>
    </recommendedName>
</protein>
<feature type="compositionally biased region" description="Acidic residues" evidence="1">
    <location>
        <begin position="493"/>
        <end position="508"/>
    </location>
</feature>
<evidence type="ECO:0000313" key="3">
    <source>
        <dbReference type="Proteomes" id="UP000279259"/>
    </source>
</evidence>
<accession>A0A427YQ28</accession>
<feature type="region of interest" description="Disordered" evidence="1">
    <location>
        <begin position="1"/>
        <end position="114"/>
    </location>
</feature>
<keyword evidence="3" id="KW-1185">Reference proteome</keyword>
<feature type="compositionally biased region" description="Low complexity" evidence="1">
    <location>
        <begin position="25"/>
        <end position="73"/>
    </location>
</feature>
<feature type="compositionally biased region" description="Low complexity" evidence="1">
    <location>
        <begin position="92"/>
        <end position="104"/>
    </location>
</feature>
<feature type="compositionally biased region" description="Polar residues" evidence="1">
    <location>
        <begin position="441"/>
        <end position="453"/>
    </location>
</feature>
<organism evidence="2 3">
    <name type="scientific">Saitozyma podzolica</name>
    <dbReference type="NCBI Taxonomy" id="1890683"/>
    <lineage>
        <taxon>Eukaryota</taxon>
        <taxon>Fungi</taxon>
        <taxon>Dikarya</taxon>
        <taxon>Basidiomycota</taxon>
        <taxon>Agaricomycotina</taxon>
        <taxon>Tremellomycetes</taxon>
        <taxon>Tremellales</taxon>
        <taxon>Trimorphomycetaceae</taxon>
        <taxon>Saitozyma</taxon>
    </lineage>
</organism>
<evidence type="ECO:0000256" key="1">
    <source>
        <dbReference type="SAM" id="MobiDB-lite"/>
    </source>
</evidence>
<dbReference type="STRING" id="1890683.A0A427YQ28"/>